<evidence type="ECO:0000256" key="4">
    <source>
        <dbReference type="ARBA" id="ARBA00023136"/>
    </source>
</evidence>
<evidence type="ECO:0000256" key="2">
    <source>
        <dbReference type="ARBA" id="ARBA00022692"/>
    </source>
</evidence>
<dbReference type="Proteomes" id="UP000011863">
    <property type="component" value="Chromosome"/>
</dbReference>
<dbReference type="EMBL" id="AP012057">
    <property type="protein sequence ID" value="BAN01977.1"/>
    <property type="molecule type" value="Genomic_DNA"/>
</dbReference>
<dbReference type="RefSeq" id="WP_015441224.1">
    <property type="nucleotide sequence ID" value="NC_020520.1"/>
</dbReference>
<evidence type="ECO:0000313" key="6">
    <source>
        <dbReference type="EMBL" id="BAN01977.1"/>
    </source>
</evidence>
<evidence type="ECO:0000256" key="5">
    <source>
        <dbReference type="SAM" id="Phobius"/>
    </source>
</evidence>
<dbReference type="KEGG" id="aym:YM304_16630"/>
<dbReference type="Gene3D" id="1.20.120.1630">
    <property type="match status" value="1"/>
</dbReference>
<dbReference type="OrthoDB" id="941586at2"/>
<keyword evidence="2 5" id="KW-0812">Transmembrane</keyword>
<evidence type="ECO:0000313" key="7">
    <source>
        <dbReference type="Proteomes" id="UP000011863"/>
    </source>
</evidence>
<dbReference type="GO" id="GO:0016740">
    <property type="term" value="F:transferase activity"/>
    <property type="evidence" value="ECO:0007669"/>
    <property type="project" value="UniProtKB-ARBA"/>
</dbReference>
<dbReference type="InterPro" id="IPR007318">
    <property type="entry name" value="Phopholipid_MeTrfase"/>
</dbReference>
<evidence type="ECO:0000256" key="1">
    <source>
        <dbReference type="ARBA" id="ARBA00004127"/>
    </source>
</evidence>
<keyword evidence="7" id="KW-1185">Reference proteome</keyword>
<keyword evidence="4 5" id="KW-0472">Membrane</keyword>
<feature type="transmembrane region" description="Helical" evidence="5">
    <location>
        <begin position="7"/>
        <end position="27"/>
    </location>
</feature>
<dbReference type="PANTHER" id="PTHR12714">
    <property type="entry name" value="PROTEIN-S ISOPRENYLCYSTEINE O-METHYLTRANSFERASE"/>
    <property type="match status" value="1"/>
</dbReference>
<name>A0A6C7E544_ILUCY</name>
<protein>
    <recommendedName>
        <fullName evidence="8">Isoprenylcysteine carboxylmethyltransferase family protein</fullName>
    </recommendedName>
</protein>
<comment type="subcellular location">
    <subcellularLocation>
        <location evidence="1">Endomembrane system</location>
        <topology evidence="1">Multi-pass membrane protein</topology>
    </subcellularLocation>
</comment>
<evidence type="ECO:0008006" key="8">
    <source>
        <dbReference type="Google" id="ProtNLM"/>
    </source>
</evidence>
<evidence type="ECO:0000256" key="3">
    <source>
        <dbReference type="ARBA" id="ARBA00022989"/>
    </source>
</evidence>
<reference evidence="6 7" key="1">
    <citation type="journal article" date="2013" name="Int. J. Syst. Evol. Microbiol.">
        <title>Ilumatobacter nonamiense sp. nov. and Ilumatobacter coccineum sp. nov., isolated from seashore sand.</title>
        <authorList>
            <person name="Matsumoto A."/>
            <person name="Kasai H."/>
            <person name="Matsuo Y."/>
            <person name="Shizuri Y."/>
            <person name="Ichikawa N."/>
            <person name="Fujita N."/>
            <person name="Omura S."/>
            <person name="Takahashi Y."/>
        </authorList>
    </citation>
    <scope>NUCLEOTIDE SEQUENCE [LARGE SCALE GENOMIC DNA]</scope>
    <source>
        <strain evidence="7">NBRC 103263 / KCTC 29153 / YM16-304</strain>
    </source>
</reference>
<proteinExistence type="predicted"/>
<gene>
    <name evidence="6" type="ORF">YM304_16630</name>
</gene>
<organism evidence="6 7">
    <name type="scientific">Ilumatobacter coccineus (strain NBRC 103263 / KCTC 29153 / YM16-304)</name>
    <dbReference type="NCBI Taxonomy" id="1313172"/>
    <lineage>
        <taxon>Bacteria</taxon>
        <taxon>Bacillati</taxon>
        <taxon>Actinomycetota</taxon>
        <taxon>Acidimicrobiia</taxon>
        <taxon>Acidimicrobiales</taxon>
        <taxon>Ilumatobacteraceae</taxon>
        <taxon>Ilumatobacter</taxon>
    </lineage>
</organism>
<feature type="transmembrane region" description="Helical" evidence="5">
    <location>
        <begin position="86"/>
        <end position="108"/>
    </location>
</feature>
<dbReference type="Pfam" id="PF04191">
    <property type="entry name" value="PEMT"/>
    <property type="match status" value="1"/>
</dbReference>
<keyword evidence="3 5" id="KW-1133">Transmembrane helix</keyword>
<dbReference type="GO" id="GO:0012505">
    <property type="term" value="C:endomembrane system"/>
    <property type="evidence" value="ECO:0007669"/>
    <property type="project" value="UniProtKB-SubCell"/>
</dbReference>
<dbReference type="AlphaFoldDB" id="A0A6C7E544"/>
<sequence>MRSILPPILVLILIIVAIVIGLLAPVVSLIDGWWRLVGLGPILGGAALTWRSSALFEALRTNIHTFRDPDVLVVDGPFAWSRNPMYLGFATLLAGVAIAVGSLSAWIAPVAFVTAAGRWYIPYEEARMVAHFGDDYRMYQQHCRRWIGRS</sequence>
<accession>A0A6C7E544</accession>
<dbReference type="PANTHER" id="PTHR12714:SF9">
    <property type="entry name" value="PROTEIN-S-ISOPRENYLCYSTEINE O-METHYLTRANSFERASE"/>
    <property type="match status" value="1"/>
</dbReference>